<feature type="region of interest" description="Disordered" evidence="1">
    <location>
        <begin position="414"/>
        <end position="506"/>
    </location>
</feature>
<feature type="compositionally biased region" description="Polar residues" evidence="1">
    <location>
        <begin position="428"/>
        <end position="451"/>
    </location>
</feature>
<feature type="compositionally biased region" description="Polar residues" evidence="1">
    <location>
        <begin position="847"/>
        <end position="863"/>
    </location>
</feature>
<feature type="compositionally biased region" description="Low complexity" evidence="1">
    <location>
        <begin position="218"/>
        <end position="238"/>
    </location>
</feature>
<reference evidence="2 3" key="1">
    <citation type="journal article" date="2014" name="BMC Genomics">
        <title>Genome sequencing of four Aureobasidium pullulans varieties: biotechnological potential, stress tolerance, and description of new species.</title>
        <authorList>
            <person name="Gostin Ar C."/>
            <person name="Ohm R.A."/>
            <person name="Kogej T."/>
            <person name="Sonjak S."/>
            <person name="Turk M."/>
            <person name="Zajc J."/>
            <person name="Zalar P."/>
            <person name="Grube M."/>
            <person name="Sun H."/>
            <person name="Han J."/>
            <person name="Sharma A."/>
            <person name="Chiniquy J."/>
            <person name="Ngan C.Y."/>
            <person name="Lipzen A."/>
            <person name="Barry K."/>
            <person name="Grigoriev I.V."/>
            <person name="Gunde-Cimerman N."/>
        </authorList>
    </citation>
    <scope>NUCLEOTIDE SEQUENCE [LARGE SCALE GENOMIC DNA]</scope>
    <source>
        <strain evidence="2 3">CBS 110374</strain>
    </source>
</reference>
<dbReference type="Proteomes" id="UP000030672">
    <property type="component" value="Unassembled WGS sequence"/>
</dbReference>
<organism evidence="2 3">
    <name type="scientific">Aureobasidium melanogenum (strain CBS 110374)</name>
    <name type="common">Aureobasidium pullulans var. melanogenum</name>
    <dbReference type="NCBI Taxonomy" id="1043003"/>
    <lineage>
        <taxon>Eukaryota</taxon>
        <taxon>Fungi</taxon>
        <taxon>Dikarya</taxon>
        <taxon>Ascomycota</taxon>
        <taxon>Pezizomycotina</taxon>
        <taxon>Dothideomycetes</taxon>
        <taxon>Dothideomycetidae</taxon>
        <taxon>Dothideales</taxon>
        <taxon>Saccotheciaceae</taxon>
        <taxon>Aureobasidium</taxon>
    </lineage>
</organism>
<feature type="compositionally biased region" description="Low complexity" evidence="1">
    <location>
        <begin position="819"/>
        <end position="843"/>
    </location>
</feature>
<evidence type="ECO:0000313" key="3">
    <source>
        <dbReference type="Proteomes" id="UP000030672"/>
    </source>
</evidence>
<feature type="compositionally biased region" description="Pro residues" evidence="1">
    <location>
        <begin position="557"/>
        <end position="571"/>
    </location>
</feature>
<feature type="region of interest" description="Disordered" evidence="1">
    <location>
        <begin position="749"/>
        <end position="898"/>
    </location>
</feature>
<gene>
    <name evidence="2" type="ORF">M437DRAFT_63313</name>
</gene>
<feature type="compositionally biased region" description="Polar residues" evidence="1">
    <location>
        <begin position="461"/>
        <end position="470"/>
    </location>
</feature>
<feature type="region of interest" description="Disordered" evidence="1">
    <location>
        <begin position="179"/>
        <end position="276"/>
    </location>
</feature>
<accession>A0A074WTP4</accession>
<dbReference type="STRING" id="1043003.A0A074WTP4"/>
<sequence length="1018" mass="112968">MHGLCFESFSAVSAERCPSMNVTIASWRYVSLTSFDIHQLALVSNWIQEFVLTASRTLWFLYSNGKEHPIVLLPLQYADIQQRQVGSAFSMLDQITQMHLIPKHWYRRIRLPSFLVPINNSQRTSPKEAPMLSRANSDAALRLRRAKSSSSSSHRPFEPSISTDPKYAEVAAVEAYTRACRHSQGDRPQRRRSRRSEGSHFDENRRKSTQKSDRPERPALLPGPATAPATIPARAPTRQSLLPDTPYRFALEASNDPTVTMTDVSESRLSTASRRQTRDLQTDDEIKTAAWDAYLQGFHKKEIRERKSFAAPLRKRFSKSPAPAPFIQYDSSVPPYNFVEESEAIFSTAPPVEIKSDKTPGKLKKQRTVSESLKGRFRRLLSRPKRVQSQFPAQHVEARNLHFDVYKTNDDSFSTTGPDNGISLPRSPFSSLGCSSGTQSRMTSWSNSTVSRHGKRLPSIEETSASQALSPTAEEAPTGSFLGRALRFPLRRPSQTSLRAKSEDSKRLYDALQNRINNPEVPSVVVEEVPSQPSAVVFNNSPPVSPAETIRMVTPEPTIPESPTRPAPDPPHQVTRKSSWWSMAPSIRSKKRRQAEAAPPSNEQIAARVERSENRWQAALEDGSPVVSRALNYCMKGDNPYELRPLEDVNSSLPVAVRHASHDAAATTFSNGADLHEIRQHVISPSIYSRSVSPDAVGTFITITGHEVKRYPLDSPPRPVNGFSTYAPQPSNEWRAWFSKEIEDFSMTPAPVGDTVLAGPDYSPNNSHPHDSKESLQQHPPVLQPSKSRPELRSRSSSIMNERYPLIDTGRPSSRASGRRTNPSSTSSGNRSASGSGASVAERASSKASQRGDTDQSTLSSSIVRERQSTSALIRKKSSLAMRAARHGHGPSTDEIDSAGREDFVKAPKSALDLRVMYRNNRNLEASSLNIRRRVVAPNTFDDTLRRISEGPYASDSKENIAPTRPTGMIDGITIPPFYTPTKDSSKSKGSSPGQRMVDEFLNSRKAHVVANSPPAFI</sequence>
<dbReference type="AlphaFoldDB" id="A0A074WTP4"/>
<evidence type="ECO:0000256" key="1">
    <source>
        <dbReference type="SAM" id="MobiDB-lite"/>
    </source>
</evidence>
<feature type="region of interest" description="Disordered" evidence="1">
    <location>
        <begin position="953"/>
        <end position="999"/>
    </location>
</feature>
<name>A0A074WTP4_AURM1</name>
<feature type="region of interest" description="Disordered" evidence="1">
    <location>
        <begin position="141"/>
        <end position="164"/>
    </location>
</feature>
<protein>
    <submittedName>
        <fullName evidence="2">Uncharacterized protein</fullName>
    </submittedName>
</protein>
<evidence type="ECO:0000313" key="2">
    <source>
        <dbReference type="EMBL" id="KEQ65766.1"/>
    </source>
</evidence>
<feature type="region of interest" description="Disordered" evidence="1">
    <location>
        <begin position="556"/>
        <end position="603"/>
    </location>
</feature>
<keyword evidence="3" id="KW-1185">Reference proteome</keyword>
<dbReference type="GeneID" id="63917602"/>
<feature type="compositionally biased region" description="Polar residues" evidence="1">
    <location>
        <begin position="255"/>
        <end position="274"/>
    </location>
</feature>
<feature type="compositionally biased region" description="Basic and acidic residues" evidence="1">
    <location>
        <begin position="195"/>
        <end position="217"/>
    </location>
</feature>
<dbReference type="RefSeq" id="XP_040882789.1">
    <property type="nucleotide sequence ID" value="XM_041024229.1"/>
</dbReference>
<feature type="compositionally biased region" description="Basic residues" evidence="1">
    <location>
        <begin position="874"/>
        <end position="889"/>
    </location>
</feature>
<dbReference type="EMBL" id="KL584826">
    <property type="protein sequence ID" value="KEQ65766.1"/>
    <property type="molecule type" value="Genomic_DNA"/>
</dbReference>
<proteinExistence type="predicted"/>
<dbReference type="HOGENOM" id="CLU_287719_0_0_1"/>